<sequence>MFKIEKAVSKILKSTSNIKALAVSSIKAIDKYLNPSKSERFEDASHEFIFKKKLSEFVDVKATNSCGDFGGVQKEGAIDWVAVRKLIYARFADEIGKQVVAHTKAEAVKGISEEFEGLRAQGYDFKSVANLIEQKKGVVVNDCEAGKSSNISSASLTERMKKLSISGYISRYAGDDNLRQDIEDVMHKKAYVMQELSLRVLEFPACEFKCDQLKQVDILGDH</sequence>
<reference evidence="1 2" key="1">
    <citation type="submission" date="2014-02" db="EMBL/GenBank/DDBJ databases">
        <title>Draft genome sequence of Rickettsia buchneri sp. nov. ISO7T.</title>
        <authorList>
            <person name="Felsheim R.F."/>
            <person name="Kurtti T.J."/>
            <person name="Munderloh U.G."/>
        </authorList>
    </citation>
    <scope>NUCLEOTIDE SEQUENCE [LARGE SCALE GENOMIC DNA]</scope>
    <source>
        <strain evidence="2">ISO7</strain>
        <plasmid evidence="1">pREISMN_3</plasmid>
    </source>
</reference>
<name>A0A8E0WKD0_9RICK</name>
<gene>
    <name evidence="1" type="ORF">REISMN_08805</name>
</gene>
<dbReference type="RefSeq" id="WP_008581548.1">
    <property type="nucleotide sequence ID" value="NZ_JFKF01000207.1"/>
</dbReference>
<dbReference type="AlphaFoldDB" id="A0A8E0WKD0"/>
<proteinExistence type="predicted"/>
<dbReference type="EMBL" id="JFKF01000207">
    <property type="protein sequence ID" value="KDO02144.1"/>
    <property type="molecule type" value="Genomic_DNA"/>
</dbReference>
<dbReference type="Proteomes" id="UP000027161">
    <property type="component" value="Unassembled WGS sequence"/>
</dbReference>
<keyword evidence="1" id="KW-0614">Plasmid</keyword>
<evidence type="ECO:0000313" key="2">
    <source>
        <dbReference type="Proteomes" id="UP000027161"/>
    </source>
</evidence>
<accession>A0A8E0WKD0</accession>
<evidence type="ECO:0000313" key="1">
    <source>
        <dbReference type="EMBL" id="KDO02144.1"/>
    </source>
</evidence>
<keyword evidence="2" id="KW-1185">Reference proteome</keyword>
<geneLocation type="plasmid" evidence="1">
    <name>pREISMN_3</name>
</geneLocation>
<organism evidence="1 2">
    <name type="scientific">Rickettsia tamurae subsp. buchneri</name>
    <dbReference type="NCBI Taxonomy" id="1462938"/>
    <lineage>
        <taxon>Bacteria</taxon>
        <taxon>Pseudomonadati</taxon>
        <taxon>Pseudomonadota</taxon>
        <taxon>Alphaproteobacteria</taxon>
        <taxon>Rickettsiales</taxon>
        <taxon>Rickettsiaceae</taxon>
        <taxon>Rickettsieae</taxon>
        <taxon>Rickettsia</taxon>
        <taxon>spotted fever group</taxon>
    </lineage>
</organism>
<protein>
    <submittedName>
        <fullName evidence="1">Uncharacterized protein</fullName>
    </submittedName>
</protein>
<comment type="caution">
    <text evidence="1">The sequence shown here is derived from an EMBL/GenBank/DDBJ whole genome shotgun (WGS) entry which is preliminary data.</text>
</comment>